<accession>A0A6H1UES7</accession>
<dbReference type="Proteomes" id="UP000501602">
    <property type="component" value="Chromosome"/>
</dbReference>
<dbReference type="AlphaFoldDB" id="A0A6H1UES7"/>
<organism evidence="2 3">
    <name type="scientific">Ferrimonas lipolytica</name>
    <dbReference type="NCBI Taxonomy" id="2724191"/>
    <lineage>
        <taxon>Bacteria</taxon>
        <taxon>Pseudomonadati</taxon>
        <taxon>Pseudomonadota</taxon>
        <taxon>Gammaproteobacteria</taxon>
        <taxon>Alteromonadales</taxon>
        <taxon>Ferrimonadaceae</taxon>
        <taxon>Ferrimonas</taxon>
    </lineage>
</organism>
<dbReference type="SUPFAM" id="SSF54427">
    <property type="entry name" value="NTF2-like"/>
    <property type="match status" value="1"/>
</dbReference>
<keyword evidence="3" id="KW-1185">Reference proteome</keyword>
<dbReference type="InterPro" id="IPR037401">
    <property type="entry name" value="SnoaL-like"/>
</dbReference>
<evidence type="ECO:0000313" key="3">
    <source>
        <dbReference type="Proteomes" id="UP000501602"/>
    </source>
</evidence>
<dbReference type="InterPro" id="IPR032710">
    <property type="entry name" value="NTF2-like_dom_sf"/>
</dbReference>
<proteinExistence type="predicted"/>
<feature type="domain" description="SnoaL-like" evidence="1">
    <location>
        <begin position="18"/>
        <end position="115"/>
    </location>
</feature>
<name>A0A6H1UES7_9GAMM</name>
<dbReference type="EMBL" id="CP051180">
    <property type="protein sequence ID" value="QIZ76843.1"/>
    <property type="molecule type" value="Genomic_DNA"/>
</dbReference>
<evidence type="ECO:0000313" key="2">
    <source>
        <dbReference type="EMBL" id="QIZ76843.1"/>
    </source>
</evidence>
<gene>
    <name evidence="2" type="ORF">HER31_08115</name>
</gene>
<dbReference type="Pfam" id="PF12680">
    <property type="entry name" value="SnoaL_2"/>
    <property type="match status" value="1"/>
</dbReference>
<dbReference type="KEGG" id="fes:HER31_08115"/>
<evidence type="ECO:0000259" key="1">
    <source>
        <dbReference type="Pfam" id="PF12680"/>
    </source>
</evidence>
<sequence>MESKPDWLVCFGNIWQQLDTSNMDSIDKLYHPEIIFQDPCGTINGRDQLKQHMAELYRNVSAISYELMEPIGSSQSTAAQPWVMTFRHPKLNSGNNISVNGVSILKTQNGLIISHRDYFDMGEMIYESIPILGRVVTHLKHKLAP</sequence>
<dbReference type="RefSeq" id="WP_168660104.1">
    <property type="nucleotide sequence ID" value="NZ_CP051180.1"/>
</dbReference>
<dbReference type="Gene3D" id="3.10.450.50">
    <property type="match status" value="1"/>
</dbReference>
<protein>
    <submittedName>
        <fullName evidence="2">Nuclear transport factor 2 family protein</fullName>
    </submittedName>
</protein>
<reference evidence="2 3" key="1">
    <citation type="submission" date="2020-04" db="EMBL/GenBank/DDBJ databases">
        <title>Ferrimonas sp. S7 isolated from sea water.</title>
        <authorList>
            <person name="Bae S.S."/>
            <person name="Baek K."/>
        </authorList>
    </citation>
    <scope>NUCLEOTIDE SEQUENCE [LARGE SCALE GENOMIC DNA]</scope>
    <source>
        <strain evidence="2 3">S7</strain>
    </source>
</reference>